<sequence length="167" mass="18009">MSRRSLSWSNALSDLRADRVSDTARRDAIAAMHAKKLAEAQARDAARAAKPKPDPVLYADFLAALTRVIEHGETVTVHGHTISWPKQQPNYYALHVDAPRTVRDPWTGALHTIIGQQGGSACCAKKAAASLAFQLMHDRESVARMLADAKPGILNGTVTHIAPAEAV</sequence>
<protein>
    <submittedName>
        <fullName evidence="1">Uncharacterized protein</fullName>
    </submittedName>
</protein>
<accession>A0A160PIW9</accession>
<dbReference type="Proteomes" id="UP000218288">
    <property type="component" value="Chromosome"/>
</dbReference>
<evidence type="ECO:0000313" key="2">
    <source>
        <dbReference type="Proteomes" id="UP000218288"/>
    </source>
</evidence>
<evidence type="ECO:0000313" key="1">
    <source>
        <dbReference type="EMBL" id="BAU93429.1"/>
    </source>
</evidence>
<organism evidence="1 2">
    <name type="scientific">Methylorubrum populi</name>
    <dbReference type="NCBI Taxonomy" id="223967"/>
    <lineage>
        <taxon>Bacteria</taxon>
        <taxon>Pseudomonadati</taxon>
        <taxon>Pseudomonadota</taxon>
        <taxon>Alphaproteobacteria</taxon>
        <taxon>Hyphomicrobiales</taxon>
        <taxon>Methylobacteriaceae</taxon>
        <taxon>Methylorubrum</taxon>
    </lineage>
</organism>
<dbReference type="EMBL" id="AP014809">
    <property type="protein sequence ID" value="BAU93429.1"/>
    <property type="molecule type" value="Genomic_DNA"/>
</dbReference>
<proteinExistence type="predicted"/>
<dbReference type="AlphaFoldDB" id="A0A160PIW9"/>
<reference evidence="1 2" key="1">
    <citation type="journal article" date="2016" name="Genome Announc.">
        <title>Complete Genome Sequence of Methylobacterium populi P-1M, Isolated from Pink-Pigmented Household Biofilm.</title>
        <authorList>
            <person name="Morohoshi T."/>
            <person name="Ikeda T."/>
        </authorList>
    </citation>
    <scope>NUCLEOTIDE SEQUENCE [LARGE SCALE GENOMIC DNA]</scope>
    <source>
        <strain evidence="1 2">P-1M</strain>
    </source>
</reference>
<name>A0A160PIW9_9HYPH</name>
<gene>
    <name evidence="1" type="ORF">MPPM_4824</name>
</gene>